<dbReference type="SUPFAM" id="SSF46785">
    <property type="entry name" value="Winged helix' DNA-binding domain"/>
    <property type="match status" value="1"/>
</dbReference>
<dbReference type="AlphaFoldDB" id="A0A1T3P0Y2"/>
<sequence>MLKSSFFGAEKLRHPSNTAARANCYSRIPSTLKCYCFLVDTSDGAGLAARLLTDSPDCRSRHVLDRLGSRWSVLIILNLAAGTLRFTELRLRVRGITPKVLTTNLRDLERDGLIRREVFAEVPPRTEYTLTPLGESLITTYRAVQDWAEAHVDEVLANRESYDGAH</sequence>
<dbReference type="PANTHER" id="PTHR33204">
    <property type="entry name" value="TRANSCRIPTIONAL REGULATOR, MARR FAMILY"/>
    <property type="match status" value="1"/>
</dbReference>
<accession>A0A1T3P0Y2</accession>
<dbReference type="EMBL" id="MWQN01000001">
    <property type="protein sequence ID" value="OPC82540.1"/>
    <property type="molecule type" value="Genomic_DNA"/>
</dbReference>
<dbReference type="Pfam" id="PF01638">
    <property type="entry name" value="HxlR"/>
    <property type="match status" value="1"/>
</dbReference>
<reference evidence="5 6" key="1">
    <citation type="submission" date="2017-03" db="EMBL/GenBank/DDBJ databases">
        <title>Draft genome sequence of Streptomyces scabrisporus NF3, endophyte isolated from Amphipterygium adstringens.</title>
        <authorList>
            <person name="Vazquez M."/>
            <person name="Ceapa C.D."/>
            <person name="Rodriguez Luna D."/>
            <person name="Sanchez Esquivel S."/>
        </authorList>
    </citation>
    <scope>NUCLEOTIDE SEQUENCE [LARGE SCALE GENOMIC DNA]</scope>
    <source>
        <strain evidence="5 6">NF3</strain>
    </source>
</reference>
<proteinExistence type="predicted"/>
<dbReference type="PROSITE" id="PS51118">
    <property type="entry name" value="HTH_HXLR"/>
    <property type="match status" value="1"/>
</dbReference>
<dbReference type="Gene3D" id="1.10.10.10">
    <property type="entry name" value="Winged helix-like DNA-binding domain superfamily/Winged helix DNA-binding domain"/>
    <property type="match status" value="1"/>
</dbReference>
<evidence type="ECO:0000259" key="4">
    <source>
        <dbReference type="PROSITE" id="PS51118"/>
    </source>
</evidence>
<organism evidence="5 6">
    <name type="scientific">Embleya scabrispora</name>
    <dbReference type="NCBI Taxonomy" id="159449"/>
    <lineage>
        <taxon>Bacteria</taxon>
        <taxon>Bacillati</taxon>
        <taxon>Actinomycetota</taxon>
        <taxon>Actinomycetes</taxon>
        <taxon>Kitasatosporales</taxon>
        <taxon>Streptomycetaceae</taxon>
        <taxon>Embleya</taxon>
    </lineage>
</organism>
<gene>
    <name evidence="5" type="ORF">B4N89_17775</name>
</gene>
<dbReference type="InterPro" id="IPR036390">
    <property type="entry name" value="WH_DNA-bd_sf"/>
</dbReference>
<dbReference type="InterPro" id="IPR036388">
    <property type="entry name" value="WH-like_DNA-bd_sf"/>
</dbReference>
<evidence type="ECO:0000256" key="1">
    <source>
        <dbReference type="ARBA" id="ARBA00023015"/>
    </source>
</evidence>
<dbReference type="PANTHER" id="PTHR33204:SF37">
    <property type="entry name" value="HTH-TYPE TRANSCRIPTIONAL REGULATOR YODB"/>
    <property type="match status" value="1"/>
</dbReference>
<keyword evidence="3" id="KW-0804">Transcription</keyword>
<keyword evidence="1" id="KW-0805">Transcription regulation</keyword>
<protein>
    <recommendedName>
        <fullName evidence="4">HTH hxlR-type domain-containing protein</fullName>
    </recommendedName>
</protein>
<dbReference type="OrthoDB" id="370168at2"/>
<dbReference type="STRING" id="159449.B4N89_17775"/>
<dbReference type="Proteomes" id="UP000190037">
    <property type="component" value="Unassembled WGS sequence"/>
</dbReference>
<name>A0A1T3P0Y2_9ACTN</name>
<comment type="caution">
    <text evidence="5">The sequence shown here is derived from an EMBL/GenBank/DDBJ whole genome shotgun (WGS) entry which is preliminary data.</text>
</comment>
<keyword evidence="2" id="KW-0238">DNA-binding</keyword>
<evidence type="ECO:0000313" key="5">
    <source>
        <dbReference type="EMBL" id="OPC82540.1"/>
    </source>
</evidence>
<evidence type="ECO:0000256" key="2">
    <source>
        <dbReference type="ARBA" id="ARBA00023125"/>
    </source>
</evidence>
<dbReference type="GO" id="GO:0003677">
    <property type="term" value="F:DNA binding"/>
    <property type="evidence" value="ECO:0007669"/>
    <property type="project" value="UniProtKB-KW"/>
</dbReference>
<evidence type="ECO:0000313" key="6">
    <source>
        <dbReference type="Proteomes" id="UP000190037"/>
    </source>
</evidence>
<keyword evidence="6" id="KW-1185">Reference proteome</keyword>
<evidence type="ECO:0000256" key="3">
    <source>
        <dbReference type="ARBA" id="ARBA00023163"/>
    </source>
</evidence>
<feature type="domain" description="HTH hxlR-type" evidence="4">
    <location>
        <begin position="58"/>
        <end position="156"/>
    </location>
</feature>
<dbReference type="InterPro" id="IPR002577">
    <property type="entry name" value="HTH_HxlR"/>
</dbReference>